<dbReference type="PANTHER" id="PTHR36435">
    <property type="entry name" value="SLR1288 PROTEIN"/>
    <property type="match status" value="1"/>
</dbReference>
<sequence>MSRAPAYAPHRLFVAPARAYPQLWRLGVGLFLATFAYLALNQIFFRVIYGLTAGANSRLVEDLRSGATPVAMYILLFSFVFMSVGAGLSARVMHHRSFASLLGPLNLLWQQFRAVSFAMIAVMAAVFLLPPYDMGGDYVPNMPLGQWLVLLLPSLFFVLVQVSAEEIVFRGYVQQQLAARFRSPLVWMILPSVLFALGHYLPDAAGENALTIALWACTFGVLMADLTARAGTLGPAIAVHFWNNVSAILIVSLPDELSGLALYLSPFSMDDTEALQAWLPVDFAMMFVLWLAARVTIRR</sequence>
<dbReference type="PANTHER" id="PTHR36435:SF1">
    <property type="entry name" value="CAAX AMINO TERMINAL PROTEASE FAMILY PROTEIN"/>
    <property type="match status" value="1"/>
</dbReference>
<gene>
    <name evidence="3" type="ORF">AB2B41_00885</name>
</gene>
<feature type="transmembrane region" description="Helical" evidence="1">
    <location>
        <begin position="28"/>
        <end position="51"/>
    </location>
</feature>
<keyword evidence="1" id="KW-0812">Transmembrane</keyword>
<dbReference type="InterPro" id="IPR003675">
    <property type="entry name" value="Rce1/LyrA-like_dom"/>
</dbReference>
<feature type="transmembrane region" description="Helical" evidence="1">
    <location>
        <begin position="114"/>
        <end position="132"/>
    </location>
</feature>
<feature type="transmembrane region" description="Helical" evidence="1">
    <location>
        <begin position="274"/>
        <end position="293"/>
    </location>
</feature>
<feature type="transmembrane region" description="Helical" evidence="1">
    <location>
        <begin position="144"/>
        <end position="164"/>
    </location>
</feature>
<feature type="transmembrane region" description="Helical" evidence="1">
    <location>
        <begin position="71"/>
        <end position="93"/>
    </location>
</feature>
<evidence type="ECO:0000256" key="1">
    <source>
        <dbReference type="SAM" id="Phobius"/>
    </source>
</evidence>
<dbReference type="EMBL" id="JBFNXX010000001">
    <property type="protein sequence ID" value="MEW9918143.1"/>
    <property type="molecule type" value="Genomic_DNA"/>
</dbReference>
<evidence type="ECO:0000259" key="2">
    <source>
        <dbReference type="Pfam" id="PF02517"/>
    </source>
</evidence>
<organism evidence="3 4">
    <name type="scientific">Sulfitobacter sediminis</name>
    <dbReference type="NCBI Taxonomy" id="3234186"/>
    <lineage>
        <taxon>Bacteria</taxon>
        <taxon>Pseudomonadati</taxon>
        <taxon>Pseudomonadota</taxon>
        <taxon>Alphaproteobacteria</taxon>
        <taxon>Rhodobacterales</taxon>
        <taxon>Roseobacteraceae</taxon>
        <taxon>Sulfitobacter</taxon>
    </lineage>
</organism>
<feature type="transmembrane region" description="Helical" evidence="1">
    <location>
        <begin position="208"/>
        <end position="226"/>
    </location>
</feature>
<proteinExistence type="predicted"/>
<dbReference type="RefSeq" id="WP_367875841.1">
    <property type="nucleotide sequence ID" value="NZ_JBFNXX010000001.1"/>
</dbReference>
<protein>
    <submittedName>
        <fullName evidence="3">Lysostaphin resistance A-like protein</fullName>
    </submittedName>
</protein>
<accession>A0ABV3RGQ2</accession>
<keyword evidence="1" id="KW-0472">Membrane</keyword>
<dbReference type="Proteomes" id="UP001556098">
    <property type="component" value="Unassembled WGS sequence"/>
</dbReference>
<reference evidence="3 4" key="1">
    <citation type="submission" date="2024-07" db="EMBL/GenBank/DDBJ databases">
        <title>Marimonas sp.nov., isolated from tidal-flat sediment.</title>
        <authorList>
            <person name="Jayan J.N."/>
            <person name="Lee S.S."/>
        </authorList>
    </citation>
    <scope>NUCLEOTIDE SEQUENCE [LARGE SCALE GENOMIC DNA]</scope>
    <source>
        <strain evidence="3 4">MJW-29</strain>
    </source>
</reference>
<comment type="caution">
    <text evidence="3">The sequence shown here is derived from an EMBL/GenBank/DDBJ whole genome shotgun (WGS) entry which is preliminary data.</text>
</comment>
<feature type="transmembrane region" description="Helical" evidence="1">
    <location>
        <begin position="185"/>
        <end position="202"/>
    </location>
</feature>
<keyword evidence="4" id="KW-1185">Reference proteome</keyword>
<evidence type="ECO:0000313" key="3">
    <source>
        <dbReference type="EMBL" id="MEW9918143.1"/>
    </source>
</evidence>
<evidence type="ECO:0000313" key="4">
    <source>
        <dbReference type="Proteomes" id="UP001556098"/>
    </source>
</evidence>
<keyword evidence="1" id="KW-1133">Transmembrane helix</keyword>
<name>A0ABV3RGQ2_9RHOB</name>
<feature type="domain" description="CAAX prenyl protease 2/Lysostaphin resistance protein A-like" evidence="2">
    <location>
        <begin position="150"/>
        <end position="245"/>
    </location>
</feature>
<dbReference type="InterPro" id="IPR052710">
    <property type="entry name" value="CAAX_protease"/>
</dbReference>
<dbReference type="Pfam" id="PF02517">
    <property type="entry name" value="Rce1-like"/>
    <property type="match status" value="1"/>
</dbReference>